<dbReference type="STRING" id="1552.A7L45_15035"/>
<dbReference type="InterPro" id="IPR042242">
    <property type="entry name" value="RecO_C"/>
</dbReference>
<comment type="function">
    <text evidence="7">Involved in DNA repair and RecF pathway recombination.</text>
</comment>
<dbReference type="EMBL" id="CP015756">
    <property type="protein sequence ID" value="APC41298.1"/>
    <property type="molecule type" value="Genomic_DNA"/>
</dbReference>
<dbReference type="Gene3D" id="2.40.50.140">
    <property type="entry name" value="Nucleic acid-binding proteins"/>
    <property type="match status" value="1"/>
</dbReference>
<evidence type="ECO:0000256" key="5">
    <source>
        <dbReference type="ARBA" id="ARBA00023204"/>
    </source>
</evidence>
<dbReference type="Pfam" id="PF02565">
    <property type="entry name" value="RecO_C"/>
    <property type="match status" value="1"/>
</dbReference>
<keyword evidence="5 7" id="KW-0234">DNA repair</keyword>
<reference evidence="10" key="1">
    <citation type="journal article" date="2016" name="Front. Microbiol.">
        <title>Complete Genome Sequence of Clostridium estertheticum DSM 8809, a Microbe Identified in Spoiled Vacuum Packed Beef.</title>
        <authorList>
            <person name="Yu Z."/>
            <person name="Gunn L."/>
            <person name="Brennan E."/>
            <person name="Reid R."/>
            <person name="Wall P.G."/>
            <person name="Gaora O.P."/>
            <person name="Hurley D."/>
            <person name="Bolton D."/>
            <person name="Fanning S."/>
        </authorList>
    </citation>
    <scope>NUCLEOTIDE SEQUENCE [LARGE SCALE GENOMIC DNA]</scope>
    <source>
        <strain evidence="10">DSM 8809</strain>
    </source>
</reference>
<dbReference type="InterPro" id="IPR022572">
    <property type="entry name" value="DNA_rep/recomb_RecO_N"/>
</dbReference>
<dbReference type="GO" id="GO:0043590">
    <property type="term" value="C:bacterial nucleoid"/>
    <property type="evidence" value="ECO:0007669"/>
    <property type="project" value="TreeGrafter"/>
</dbReference>
<evidence type="ECO:0000256" key="4">
    <source>
        <dbReference type="ARBA" id="ARBA00023172"/>
    </source>
</evidence>
<dbReference type="InterPro" id="IPR037278">
    <property type="entry name" value="ARFGAP/RecO"/>
</dbReference>
<evidence type="ECO:0000313" key="9">
    <source>
        <dbReference type="EMBL" id="APC41298.1"/>
    </source>
</evidence>
<proteinExistence type="inferred from homology"/>
<dbReference type="SUPFAM" id="SSF57863">
    <property type="entry name" value="ArfGap/RecO-like zinc finger"/>
    <property type="match status" value="1"/>
</dbReference>
<evidence type="ECO:0000256" key="2">
    <source>
        <dbReference type="ARBA" id="ARBA00021310"/>
    </source>
</evidence>
<protein>
    <recommendedName>
        <fullName evidence="2 7">DNA repair protein RecO</fullName>
    </recommendedName>
    <alternativeName>
        <fullName evidence="6 7">Recombination protein O</fullName>
    </alternativeName>
</protein>
<organism evidence="9 10">
    <name type="scientific">Clostridium estertheticum subsp. estertheticum</name>
    <dbReference type="NCBI Taxonomy" id="1552"/>
    <lineage>
        <taxon>Bacteria</taxon>
        <taxon>Bacillati</taxon>
        <taxon>Bacillota</taxon>
        <taxon>Clostridia</taxon>
        <taxon>Eubacteriales</taxon>
        <taxon>Clostridiaceae</taxon>
        <taxon>Clostridium</taxon>
    </lineage>
</organism>
<dbReference type="Proteomes" id="UP000182569">
    <property type="component" value="Chromosome"/>
</dbReference>
<keyword evidence="10" id="KW-1185">Reference proteome</keyword>
<evidence type="ECO:0000256" key="1">
    <source>
        <dbReference type="ARBA" id="ARBA00007452"/>
    </source>
</evidence>
<name>A0A1J0GIS1_9CLOT</name>
<dbReference type="GO" id="GO:0006310">
    <property type="term" value="P:DNA recombination"/>
    <property type="evidence" value="ECO:0007669"/>
    <property type="project" value="UniProtKB-UniRule"/>
</dbReference>
<dbReference type="InterPro" id="IPR003717">
    <property type="entry name" value="RecO"/>
</dbReference>
<dbReference type="InterPro" id="IPR012340">
    <property type="entry name" value="NA-bd_OB-fold"/>
</dbReference>
<evidence type="ECO:0000256" key="6">
    <source>
        <dbReference type="ARBA" id="ARBA00033409"/>
    </source>
</evidence>
<dbReference type="GO" id="GO:0006302">
    <property type="term" value="P:double-strand break repair"/>
    <property type="evidence" value="ECO:0007669"/>
    <property type="project" value="TreeGrafter"/>
</dbReference>
<gene>
    <name evidence="7" type="primary">recO</name>
    <name evidence="9" type="ORF">A7L45_15035</name>
</gene>
<evidence type="ECO:0000256" key="3">
    <source>
        <dbReference type="ARBA" id="ARBA00022763"/>
    </source>
</evidence>
<dbReference type="SUPFAM" id="SSF50249">
    <property type="entry name" value="Nucleic acid-binding proteins"/>
    <property type="match status" value="1"/>
</dbReference>
<comment type="similarity">
    <text evidence="1 7">Belongs to the RecO family.</text>
</comment>
<keyword evidence="4 7" id="KW-0233">DNA recombination</keyword>
<dbReference type="Pfam" id="PF11967">
    <property type="entry name" value="RecO_N"/>
    <property type="match status" value="1"/>
</dbReference>
<dbReference type="HAMAP" id="MF_00201">
    <property type="entry name" value="RecO"/>
    <property type="match status" value="1"/>
</dbReference>
<dbReference type="PANTHER" id="PTHR33991:SF1">
    <property type="entry name" value="DNA REPAIR PROTEIN RECO"/>
    <property type="match status" value="1"/>
</dbReference>
<evidence type="ECO:0000256" key="7">
    <source>
        <dbReference type="HAMAP-Rule" id="MF_00201"/>
    </source>
</evidence>
<dbReference type="PANTHER" id="PTHR33991">
    <property type="entry name" value="DNA REPAIR PROTEIN RECO"/>
    <property type="match status" value="1"/>
</dbReference>
<dbReference type="KEGG" id="ceu:A7L45_15035"/>
<dbReference type="NCBIfam" id="TIGR00613">
    <property type="entry name" value="reco"/>
    <property type="match status" value="1"/>
</dbReference>
<feature type="domain" description="DNA replication/recombination mediator RecO N-terminal" evidence="8">
    <location>
        <begin position="9"/>
        <end position="84"/>
    </location>
</feature>
<keyword evidence="3 7" id="KW-0227">DNA damage</keyword>
<accession>A0A1J0GIS1</accession>
<dbReference type="Gene3D" id="1.20.1440.120">
    <property type="entry name" value="Recombination protein O, C-terminal domain"/>
    <property type="match status" value="1"/>
</dbReference>
<dbReference type="AlphaFoldDB" id="A0A1J0GIS1"/>
<dbReference type="OrthoDB" id="9797083at2"/>
<evidence type="ECO:0000313" key="10">
    <source>
        <dbReference type="Proteomes" id="UP000182569"/>
    </source>
</evidence>
<evidence type="ECO:0000259" key="8">
    <source>
        <dbReference type="Pfam" id="PF11967"/>
    </source>
</evidence>
<sequence length="252" mass="29402">MGDDLLAILKTRAIVIKTQEFKENDKLVWLFTEDFGKITAIAKGARKSKSRYISSTLPCCYGEFVLFKGKNLHTINEVTIIDSFQQLLRNLDTITYASYFNELIDITLENDEIHKELFKDLVTAFYFIKNDVMDIEILARAFEIRILKATGYELNFNKCVRCRKKITISNYIDLISYGPICSECEKLNSIYISNPTYNTLKFLNNFGMDRINRIIVSKTSKLELYKILSLIISQNYTRKPKSLEMFDYLDKF</sequence>
<dbReference type="RefSeq" id="WP_071613594.1">
    <property type="nucleotide sequence ID" value="NZ_CP015756.1"/>
</dbReference>